<name>A0ABT9UZJ8_9BACL</name>
<dbReference type="Proteomes" id="UP001231362">
    <property type="component" value="Unassembled WGS sequence"/>
</dbReference>
<sequence>MEIYFENWIKEQDVSEDAKILFNESIMCYRVGAFRAAYIMSYLGFFKTIKDRLLRSEIPELMKDEEGVWNNLVNRLKDDRKWEEAVIQAIQMKKKIDESEEVQSKVFLITNDIIEEIPFWRRKRNECAHAKDTIIGHSHVEMFWLFLRSNLSKFIVNGGKQALLEKIKKHFDPTYTKPNSDFTYLIKEIPLVVKKDELKELLKDIYNDYVNLSLFGRKKQETEFWRAIAYSENRDIVESFVEFITSDKDVFTQFVETFPDRLTLCLGKEELIRVFWRELLFKDIGNFNHVFWELAITLLTSGVIPEEERQTFVRKLSRQLKNGAYPDEDQARVLRKHDFFKIIKDTLFESGDLNKVYTGYQFANSNGKKIVYYLENNPLDAKVVSELNILFKSYMFGDLYSRMESFMERSPRFIYEFRAIAEEEGMELAEFFKEKGGSDEGETSEQ</sequence>
<keyword evidence="2" id="KW-1185">Reference proteome</keyword>
<evidence type="ECO:0000313" key="2">
    <source>
        <dbReference type="Proteomes" id="UP001231362"/>
    </source>
</evidence>
<gene>
    <name evidence="1" type="ORF">J2S07_000424</name>
</gene>
<reference evidence="1 2" key="1">
    <citation type="submission" date="2023-07" db="EMBL/GenBank/DDBJ databases">
        <title>Genomic Encyclopedia of Type Strains, Phase IV (KMG-IV): sequencing the most valuable type-strain genomes for metagenomic binning, comparative biology and taxonomic classification.</title>
        <authorList>
            <person name="Goeker M."/>
        </authorList>
    </citation>
    <scope>NUCLEOTIDE SEQUENCE [LARGE SCALE GENOMIC DNA]</scope>
    <source>
        <strain evidence="1 2">DSM 23948</strain>
    </source>
</reference>
<comment type="caution">
    <text evidence="1">The sequence shown here is derived from an EMBL/GenBank/DDBJ whole genome shotgun (WGS) entry which is preliminary data.</text>
</comment>
<evidence type="ECO:0000313" key="1">
    <source>
        <dbReference type="EMBL" id="MDQ0154120.1"/>
    </source>
</evidence>
<protein>
    <submittedName>
        <fullName evidence="1">Uncharacterized protein</fullName>
    </submittedName>
</protein>
<organism evidence="1 2">
    <name type="scientific">Anoxybacillus andreesenii</name>
    <dbReference type="NCBI Taxonomy" id="1325932"/>
    <lineage>
        <taxon>Bacteria</taxon>
        <taxon>Bacillati</taxon>
        <taxon>Bacillota</taxon>
        <taxon>Bacilli</taxon>
        <taxon>Bacillales</taxon>
        <taxon>Anoxybacillaceae</taxon>
        <taxon>Anoxybacillus</taxon>
    </lineage>
</organism>
<dbReference type="EMBL" id="JAUSTU010000002">
    <property type="protein sequence ID" value="MDQ0154120.1"/>
    <property type="molecule type" value="Genomic_DNA"/>
</dbReference>
<accession>A0ABT9UZJ8</accession>
<proteinExistence type="predicted"/>
<dbReference type="RefSeq" id="WP_307148746.1">
    <property type="nucleotide sequence ID" value="NZ_JAUSTU010000002.1"/>
</dbReference>